<evidence type="ECO:0000313" key="2">
    <source>
        <dbReference type="Proteomes" id="UP000504629"/>
    </source>
</evidence>
<feature type="compositionally biased region" description="Basic and acidic residues" evidence="1">
    <location>
        <begin position="40"/>
        <end position="53"/>
    </location>
</feature>
<evidence type="ECO:0000313" key="3">
    <source>
        <dbReference type="RefSeq" id="XP_028039988.1"/>
    </source>
</evidence>
<dbReference type="KEGG" id="bman:114250358"/>
<protein>
    <submittedName>
        <fullName evidence="3">Uncharacterized protein LOC114250358</fullName>
    </submittedName>
</protein>
<sequence>MYANIRTPVTKNLNSPPKNADHAGSSNTDDPNITRSVRRSVGEWESAKADQAIKLKTPTSPTKKPSEAPQKQKIQGFPSKTAEARACLSKAKLNLENSRNLKTDIKMAVLQAVERLYELVKEAEGKVTRGQKIEEKGTHKEKEAETKEKDKGQDETLNALKKKLEENCSLLRENSEKMEELKQMFRSQKATYADVVVSQPGRQPPKCTTLHSIMVSSKDENETGDGILTELRKTASEDEGWVRVERVRKIKDRKIIMSYRTEEERTKATQRLKKSEGELVVEEIKNKDPLLILYNVLKMHSDEDLQKALRSKNKDLFRNLNKEDDRIEVKYKKSARNPHTHHVVLKVSPTIWNRALSMGSLHIDIQPVRVADQTPLVQCTLCLGFGHSRKFCKEALPSCSHCGGPHMRADCPDRLTGIEPTCCNCRKANMTTTAHNAFSRECPVMAKWDNIARRAVEYHC</sequence>
<dbReference type="AlphaFoldDB" id="A0A6J2KEH0"/>
<feature type="region of interest" description="Disordered" evidence="1">
    <location>
        <begin position="129"/>
        <end position="155"/>
    </location>
</feature>
<feature type="compositionally biased region" description="Polar residues" evidence="1">
    <location>
        <begin position="7"/>
        <end position="17"/>
    </location>
</feature>
<dbReference type="Proteomes" id="UP000504629">
    <property type="component" value="Unplaced"/>
</dbReference>
<feature type="region of interest" description="Disordered" evidence="1">
    <location>
        <begin position="1"/>
        <end position="79"/>
    </location>
</feature>
<feature type="compositionally biased region" description="Basic and acidic residues" evidence="1">
    <location>
        <begin position="129"/>
        <end position="154"/>
    </location>
</feature>
<feature type="compositionally biased region" description="Polar residues" evidence="1">
    <location>
        <begin position="24"/>
        <end position="35"/>
    </location>
</feature>
<dbReference type="GeneID" id="114250358"/>
<dbReference type="OrthoDB" id="10022108at2759"/>
<dbReference type="RefSeq" id="XP_028039988.1">
    <property type="nucleotide sequence ID" value="XM_028184187.1"/>
</dbReference>
<name>A0A6J2KEH0_BOMMA</name>
<reference evidence="3" key="1">
    <citation type="submission" date="2025-08" db="UniProtKB">
        <authorList>
            <consortium name="RefSeq"/>
        </authorList>
    </citation>
    <scope>IDENTIFICATION</scope>
    <source>
        <tissue evidence="3">Silk gland</tissue>
    </source>
</reference>
<proteinExistence type="predicted"/>
<evidence type="ECO:0000256" key="1">
    <source>
        <dbReference type="SAM" id="MobiDB-lite"/>
    </source>
</evidence>
<accession>A0A6J2KEH0</accession>
<organism evidence="2 3">
    <name type="scientific">Bombyx mandarina</name>
    <name type="common">Wild silk moth</name>
    <name type="synonym">Wild silkworm</name>
    <dbReference type="NCBI Taxonomy" id="7092"/>
    <lineage>
        <taxon>Eukaryota</taxon>
        <taxon>Metazoa</taxon>
        <taxon>Ecdysozoa</taxon>
        <taxon>Arthropoda</taxon>
        <taxon>Hexapoda</taxon>
        <taxon>Insecta</taxon>
        <taxon>Pterygota</taxon>
        <taxon>Neoptera</taxon>
        <taxon>Endopterygota</taxon>
        <taxon>Lepidoptera</taxon>
        <taxon>Glossata</taxon>
        <taxon>Ditrysia</taxon>
        <taxon>Bombycoidea</taxon>
        <taxon>Bombycidae</taxon>
        <taxon>Bombycinae</taxon>
        <taxon>Bombyx</taxon>
    </lineage>
</organism>
<keyword evidence="2" id="KW-1185">Reference proteome</keyword>
<gene>
    <name evidence="3" type="primary">LOC114250358</name>
</gene>